<proteinExistence type="predicted"/>
<keyword evidence="2" id="KW-1185">Reference proteome</keyword>
<protein>
    <submittedName>
        <fullName evidence="1">Uncharacterized protein</fullName>
    </submittedName>
</protein>
<name>A0A0U1NLK6_9RHOB</name>
<evidence type="ECO:0000313" key="2">
    <source>
        <dbReference type="Proteomes" id="UP000048949"/>
    </source>
</evidence>
<accession>A0A0U1NLK6</accession>
<dbReference type="STRING" id="282199.GCA_001049735_01671"/>
<dbReference type="EMBL" id="CVQV01000007">
    <property type="protein sequence ID" value="CRK75621.1"/>
    <property type="molecule type" value="Genomic_DNA"/>
</dbReference>
<dbReference type="AlphaFoldDB" id="A0A0U1NLK6"/>
<sequence length="69" mass="7817">MGVQYMLATPSPAHSARWPESAFESKQISNWYKKFGAKATTRFAQGFDKHHNTLAYCVSTQKGKHHGYV</sequence>
<evidence type="ECO:0000313" key="1">
    <source>
        <dbReference type="EMBL" id="CRK75621.1"/>
    </source>
</evidence>
<reference evidence="1 2" key="1">
    <citation type="submission" date="2015-04" db="EMBL/GenBank/DDBJ databases">
        <authorList>
            <person name="Syromyatnikov M.Y."/>
            <person name="Popov V.N."/>
        </authorList>
    </citation>
    <scope>NUCLEOTIDE SEQUENCE [LARGE SCALE GENOMIC DNA]</scope>
    <source>
        <strain evidence="1 2">CECT 5292</strain>
    </source>
</reference>
<gene>
    <name evidence="1" type="ORF">NIG5292_01672</name>
</gene>
<dbReference type="Proteomes" id="UP000048949">
    <property type="component" value="Unassembled WGS sequence"/>
</dbReference>
<organism evidence="1 2">
    <name type="scientific">Nereida ignava</name>
    <dbReference type="NCBI Taxonomy" id="282199"/>
    <lineage>
        <taxon>Bacteria</taxon>
        <taxon>Pseudomonadati</taxon>
        <taxon>Pseudomonadota</taxon>
        <taxon>Alphaproteobacteria</taxon>
        <taxon>Rhodobacterales</taxon>
        <taxon>Roseobacteraceae</taxon>
        <taxon>Nereida</taxon>
    </lineage>
</organism>